<feature type="domain" description="3-hydroxyacyl-CoA dehydrogenase C-terminal" evidence="4">
    <location>
        <begin position="190"/>
        <end position="283"/>
    </location>
</feature>
<dbReference type="Gene3D" id="1.10.1040.10">
    <property type="entry name" value="N-(1-d-carboxylethyl)-l-norvaline Dehydrogenase, domain 2"/>
    <property type="match status" value="1"/>
</dbReference>
<comment type="caution">
    <text evidence="7">The sequence shown here is derived from an EMBL/GenBank/DDBJ whole genome shotgun (WGS) entry which is preliminary data.</text>
</comment>
<dbReference type="InterPro" id="IPR022742">
    <property type="entry name" value="Hydrolase_4"/>
</dbReference>
<dbReference type="InterPro" id="IPR006108">
    <property type="entry name" value="3HC_DH_C"/>
</dbReference>
<reference evidence="7 8" key="1">
    <citation type="submission" date="2020-02" db="EMBL/GenBank/DDBJ databases">
        <title>Whole-genome analyses of novel actinobacteria.</title>
        <authorList>
            <person name="Sahin N."/>
            <person name="Gencbay T."/>
        </authorList>
    </citation>
    <scope>NUCLEOTIDE SEQUENCE [LARGE SCALE GENOMIC DNA]</scope>
    <source>
        <strain evidence="7 8">HC44</strain>
    </source>
</reference>
<evidence type="ECO:0000256" key="2">
    <source>
        <dbReference type="ARBA" id="ARBA00009463"/>
    </source>
</evidence>
<evidence type="ECO:0000313" key="8">
    <source>
        <dbReference type="Proteomes" id="UP000472335"/>
    </source>
</evidence>
<dbReference type="GO" id="GO:0006631">
    <property type="term" value="P:fatty acid metabolic process"/>
    <property type="evidence" value="ECO:0007669"/>
    <property type="project" value="InterPro"/>
</dbReference>
<dbReference type="NCBIfam" id="NF006143">
    <property type="entry name" value="PRK08293.1"/>
    <property type="match status" value="1"/>
</dbReference>
<dbReference type="PANTHER" id="PTHR48075">
    <property type="entry name" value="3-HYDROXYACYL-COA DEHYDROGENASE FAMILY PROTEIN"/>
    <property type="match status" value="1"/>
</dbReference>
<organism evidence="7 8">
    <name type="scientific">Streptomyces scabichelini</name>
    <dbReference type="NCBI Taxonomy" id="2711217"/>
    <lineage>
        <taxon>Bacteria</taxon>
        <taxon>Bacillati</taxon>
        <taxon>Actinomycetota</taxon>
        <taxon>Actinomycetes</taxon>
        <taxon>Kitasatosporales</taxon>
        <taxon>Streptomycetaceae</taxon>
        <taxon>Streptomyces</taxon>
    </lineage>
</organism>
<gene>
    <name evidence="7" type="ORF">G5C60_33035</name>
</gene>
<evidence type="ECO:0000259" key="6">
    <source>
        <dbReference type="Pfam" id="PF12146"/>
    </source>
</evidence>
<comment type="similarity">
    <text evidence="2">Belongs to the 3-hydroxyacyl-CoA dehydrogenase family.</text>
</comment>
<dbReference type="SUPFAM" id="SSF51735">
    <property type="entry name" value="NAD(P)-binding Rossmann-fold domains"/>
    <property type="match status" value="1"/>
</dbReference>
<keyword evidence="3 7" id="KW-0560">Oxidoreductase</keyword>
<evidence type="ECO:0000256" key="3">
    <source>
        <dbReference type="ARBA" id="ARBA00023002"/>
    </source>
</evidence>
<dbReference type="Proteomes" id="UP000472335">
    <property type="component" value="Unassembled WGS sequence"/>
</dbReference>
<dbReference type="Pfam" id="PF02737">
    <property type="entry name" value="3HCDH_N"/>
    <property type="match status" value="1"/>
</dbReference>
<dbReference type="InterPro" id="IPR006176">
    <property type="entry name" value="3-OHacyl-CoA_DH_NAD-bd"/>
</dbReference>
<protein>
    <submittedName>
        <fullName evidence="7">3-hydroxyacyl-CoA dehydrogenase</fullName>
        <ecNumber evidence="7">1.1.1.35</ecNumber>
    </submittedName>
</protein>
<feature type="domain" description="3-hydroxyacyl-CoA dehydrogenase NAD binding" evidence="5">
    <location>
        <begin position="7"/>
        <end position="186"/>
    </location>
</feature>
<dbReference type="SUPFAM" id="SSF48179">
    <property type="entry name" value="6-phosphogluconate dehydrogenase C-terminal domain-like"/>
    <property type="match status" value="1"/>
</dbReference>
<proteinExistence type="inferred from homology"/>
<dbReference type="Pfam" id="PF12146">
    <property type="entry name" value="Hydrolase_4"/>
    <property type="match status" value="1"/>
</dbReference>
<dbReference type="EMBL" id="JAAKZY010000135">
    <property type="protein sequence ID" value="NGO12304.1"/>
    <property type="molecule type" value="Genomic_DNA"/>
</dbReference>
<evidence type="ECO:0000313" key="7">
    <source>
        <dbReference type="EMBL" id="NGO12304.1"/>
    </source>
</evidence>
<dbReference type="InterPro" id="IPR029058">
    <property type="entry name" value="AB_hydrolase_fold"/>
</dbReference>
<dbReference type="InterPro" id="IPR036291">
    <property type="entry name" value="NAD(P)-bd_dom_sf"/>
</dbReference>
<comment type="pathway">
    <text evidence="1">Lipid metabolism; butanoate metabolism.</text>
</comment>
<accession>A0A6G4VER9</accession>
<name>A0A6G4VER9_9ACTN</name>
<dbReference type="InterPro" id="IPR013328">
    <property type="entry name" value="6PGD_dom2"/>
</dbReference>
<sequence>MTTFKDITVLGTGVLGSQIAYQTAFRGFQVTVWDIDGPALERAKERFAQLASVYASEVELPSPDAPQAALERIRGTSDFADAVKDADLVIEAVPENLELKRDVWAKVGAAAPEKTIFATNTSSLLPSSMALATGRPDRFLALHYANNIWQRNIAEVMRTEYTDPDVFQQVVTFAEEQGMIPIRVQKEQPGYVANTILFATLRAAIELYLNEVADMPTIDEAFRVSMVTPLGPFQLLDMVGMTTVYNVYSVGNEVEQRFAKLVKTEYIDNGKLGRSTGEGFYRYADERVGGSTASPITGMIQRNPMYEDVTLSLPDVQLHGRIYRPDGDGPHPVVIFHSGLGSVAEGNYGFADLFTSLGLAVLFYDHRGFGYSGGDLRQEVDPLLFARDLRDVITLLADRDDVDERRISLSGFSLGGMIDLLVAGVDRRVAGVVSVVAPISGLAARDLFPPEALPTVDAAVEAGRREQLLGGQSPVLQATGERVPGGPEVMFDDPIGAEFIKQFDGLPSYRNEVTLTSLGRLFETELLPFAARITAPLLLIVGSEDTISRVEDAREFFEQVRSPKLLEEHPGQHYAVLIGDGYKQLVARSAEWLAENATVPVSR</sequence>
<dbReference type="Pfam" id="PF00725">
    <property type="entry name" value="3HCDH"/>
    <property type="match status" value="1"/>
</dbReference>
<dbReference type="EC" id="1.1.1.35" evidence="7"/>
<dbReference type="Gene3D" id="3.40.50.1820">
    <property type="entry name" value="alpha/beta hydrolase"/>
    <property type="match status" value="1"/>
</dbReference>
<dbReference type="GO" id="GO:0070403">
    <property type="term" value="F:NAD+ binding"/>
    <property type="evidence" value="ECO:0007669"/>
    <property type="project" value="InterPro"/>
</dbReference>
<dbReference type="Gene3D" id="3.40.50.720">
    <property type="entry name" value="NAD(P)-binding Rossmann-like Domain"/>
    <property type="match status" value="1"/>
</dbReference>
<dbReference type="AlphaFoldDB" id="A0A6G4VER9"/>
<dbReference type="GO" id="GO:0003857">
    <property type="term" value="F:(3S)-3-hydroxyacyl-CoA dehydrogenase (NAD+) activity"/>
    <property type="evidence" value="ECO:0007669"/>
    <property type="project" value="UniProtKB-EC"/>
</dbReference>
<dbReference type="RefSeq" id="WP_165264698.1">
    <property type="nucleotide sequence ID" value="NZ_JAAKZY010000135.1"/>
</dbReference>
<feature type="domain" description="Serine aminopeptidase S33" evidence="6">
    <location>
        <begin position="330"/>
        <end position="563"/>
    </location>
</feature>
<evidence type="ECO:0000256" key="1">
    <source>
        <dbReference type="ARBA" id="ARBA00005086"/>
    </source>
</evidence>
<dbReference type="InterPro" id="IPR008927">
    <property type="entry name" value="6-PGluconate_DH-like_C_sf"/>
</dbReference>
<keyword evidence="8" id="KW-1185">Reference proteome</keyword>
<dbReference type="PANTHER" id="PTHR48075:SF5">
    <property type="entry name" value="3-HYDROXYBUTYRYL-COA DEHYDROGENASE"/>
    <property type="match status" value="1"/>
</dbReference>
<evidence type="ECO:0000259" key="4">
    <source>
        <dbReference type="Pfam" id="PF00725"/>
    </source>
</evidence>
<evidence type="ECO:0000259" key="5">
    <source>
        <dbReference type="Pfam" id="PF02737"/>
    </source>
</evidence>
<dbReference type="SUPFAM" id="SSF53474">
    <property type="entry name" value="alpha/beta-Hydrolases"/>
    <property type="match status" value="1"/>
</dbReference>